<organism evidence="1 2">
    <name type="scientific">Aquaticitalea lipolytica</name>
    <dbReference type="NCBI Taxonomy" id="1247562"/>
    <lineage>
        <taxon>Bacteria</taxon>
        <taxon>Pseudomonadati</taxon>
        <taxon>Bacteroidota</taxon>
        <taxon>Flavobacteriia</taxon>
        <taxon>Flavobacteriales</taxon>
        <taxon>Flavobacteriaceae</taxon>
        <taxon>Aquaticitalea</taxon>
    </lineage>
</organism>
<accession>A0A8J2TSR5</accession>
<dbReference type="Proteomes" id="UP000598120">
    <property type="component" value="Unassembled WGS sequence"/>
</dbReference>
<evidence type="ECO:0000313" key="1">
    <source>
        <dbReference type="EMBL" id="GFZ91087.1"/>
    </source>
</evidence>
<comment type="caution">
    <text evidence="1">The sequence shown here is derived from an EMBL/GenBank/DDBJ whole genome shotgun (WGS) entry which is preliminary data.</text>
</comment>
<proteinExistence type="predicted"/>
<reference evidence="1 2" key="1">
    <citation type="journal article" date="2014" name="Int. J. Syst. Evol. Microbiol.">
        <title>Complete genome sequence of Corynebacterium casei LMG S-19264T (=DSM 44701T), isolated from a smear-ripened cheese.</title>
        <authorList>
            <consortium name="US DOE Joint Genome Institute (JGI-PGF)"/>
            <person name="Walter F."/>
            <person name="Albersmeier A."/>
            <person name="Kalinowski J."/>
            <person name="Ruckert C."/>
        </authorList>
    </citation>
    <scope>NUCLEOTIDE SEQUENCE [LARGE SCALE GENOMIC DNA]</scope>
    <source>
        <strain evidence="1 2">CGMCC 1.15295</strain>
    </source>
</reference>
<name>A0A8J2TSR5_9FLAO</name>
<evidence type="ECO:0000313" key="2">
    <source>
        <dbReference type="Proteomes" id="UP000598120"/>
    </source>
</evidence>
<protein>
    <submittedName>
        <fullName evidence="1">Uncharacterized protein</fullName>
    </submittedName>
</protein>
<sequence>MEATKRISLSIFTIVFILIMSCKEDKKEAEILIEEPIHSSEQSEGCPSYILKEKKNNLNISVLLDLSDRIEKLKTREKDSSYLASLSQTFVEHVKKKKLILLEDKMQLFFNPEPSDEKINKIAEKLKISFTKDTPKPYIEQTLGLYAEKPSELYELAIDDAEIAKNYPGSDIWRFFKDNVKDYCIDECHRNILVILTDGYMYYEGSIMNDKNRTSYLTPKSLDQLKLNTANWEDELRKRDLGFIPATADLSDLEVLVIGISNQNENNPYSQDIIETYWSNWLEEMGVKRYKVKNADLPSSIEKVISDFILKI</sequence>
<gene>
    <name evidence="1" type="ORF">GCM10011531_23570</name>
</gene>
<dbReference type="EMBL" id="BMIC01000005">
    <property type="protein sequence ID" value="GFZ91087.1"/>
    <property type="molecule type" value="Genomic_DNA"/>
</dbReference>
<dbReference type="RefSeq" id="WP_188606588.1">
    <property type="nucleotide sequence ID" value="NZ_BMIC01000005.1"/>
</dbReference>
<keyword evidence="2" id="KW-1185">Reference proteome</keyword>
<dbReference type="PROSITE" id="PS51257">
    <property type="entry name" value="PROKAR_LIPOPROTEIN"/>
    <property type="match status" value="1"/>
</dbReference>
<dbReference type="AlphaFoldDB" id="A0A8J2TSR5"/>